<dbReference type="InterPro" id="IPR042213">
    <property type="entry name" value="NBD_C_sf"/>
</dbReference>
<dbReference type="Gene3D" id="3.40.50.10840">
    <property type="entry name" value="Putative sugar-binding, N-terminal domain"/>
    <property type="match status" value="1"/>
</dbReference>
<evidence type="ECO:0000256" key="4">
    <source>
        <dbReference type="ARBA" id="ARBA00022777"/>
    </source>
</evidence>
<keyword evidence="4 9" id="KW-0418">Kinase</keyword>
<dbReference type="Proteomes" id="UP001072034">
    <property type="component" value="Unassembled WGS sequence"/>
</dbReference>
<keyword evidence="2" id="KW-0808">Transferase</keyword>
<evidence type="ECO:0000259" key="7">
    <source>
        <dbReference type="Pfam" id="PF07005"/>
    </source>
</evidence>
<evidence type="ECO:0000256" key="2">
    <source>
        <dbReference type="ARBA" id="ARBA00022679"/>
    </source>
</evidence>
<organism evidence="9 10">
    <name type="scientific">Actinomyces israelii</name>
    <dbReference type="NCBI Taxonomy" id="1659"/>
    <lineage>
        <taxon>Bacteria</taxon>
        <taxon>Bacillati</taxon>
        <taxon>Actinomycetota</taxon>
        <taxon>Actinomycetes</taxon>
        <taxon>Actinomycetales</taxon>
        <taxon>Actinomycetaceae</taxon>
        <taxon>Actinomyces</taxon>
    </lineage>
</organism>
<protein>
    <submittedName>
        <fullName evidence="9">Four-carbon acid sugar kinase family protein</fullName>
    </submittedName>
</protein>
<evidence type="ECO:0000259" key="8">
    <source>
        <dbReference type="Pfam" id="PF17042"/>
    </source>
</evidence>
<keyword evidence="5" id="KW-0067">ATP-binding</keyword>
<evidence type="ECO:0000313" key="10">
    <source>
        <dbReference type="Proteomes" id="UP001072034"/>
    </source>
</evidence>
<evidence type="ECO:0000256" key="5">
    <source>
        <dbReference type="ARBA" id="ARBA00022840"/>
    </source>
</evidence>
<feature type="domain" description="Four-carbon acid sugar kinase N-terminal" evidence="7">
    <location>
        <begin position="4"/>
        <end position="229"/>
    </location>
</feature>
<evidence type="ECO:0000256" key="3">
    <source>
        <dbReference type="ARBA" id="ARBA00022741"/>
    </source>
</evidence>
<proteinExistence type="inferred from homology"/>
<dbReference type="InterPro" id="IPR037051">
    <property type="entry name" value="4-carb_acid_sugar_kinase_N_sf"/>
</dbReference>
<keyword evidence="10" id="KW-1185">Reference proteome</keyword>
<comment type="similarity">
    <text evidence="1">Belongs to the four-carbon acid sugar kinase family.</text>
</comment>
<comment type="caution">
    <text evidence="9">The sequence shown here is derived from an EMBL/GenBank/DDBJ whole genome shotgun (WGS) entry which is preliminary data.</text>
</comment>
<dbReference type="GO" id="GO:0016301">
    <property type="term" value="F:kinase activity"/>
    <property type="evidence" value="ECO:0007669"/>
    <property type="project" value="UniProtKB-KW"/>
</dbReference>
<dbReference type="RefSeq" id="WP_268918556.1">
    <property type="nucleotide sequence ID" value="NZ_CP124548.1"/>
</dbReference>
<dbReference type="SUPFAM" id="SSF142764">
    <property type="entry name" value="YgbK-like"/>
    <property type="match status" value="1"/>
</dbReference>
<dbReference type="InterPro" id="IPR010737">
    <property type="entry name" value="4-carb_acid_sugar_kinase_N"/>
</dbReference>
<dbReference type="EMBL" id="JAPTMY010000047">
    <property type="protein sequence ID" value="MCZ0859321.1"/>
    <property type="molecule type" value="Genomic_DNA"/>
</dbReference>
<feature type="domain" description="Four-carbon acid sugar kinase nucleotide binding" evidence="8">
    <location>
        <begin position="261"/>
        <end position="437"/>
    </location>
</feature>
<sequence length="453" mass="48190">MTTLGIVADDVTGATTVGALIAREGVEASVYFNHRTLEEDIRGDEDVLITSTDSRPMEPEVAFGRVRRATRSLMRLDARQFSKRIDTTCRGGIGPEVEGMLTALGEDHVAVIVPAMPQSKRIVVGGYSLIDSELLSRTAVAQDVRTPVRQSHLPTLFAEQFSLPVEHIDLGHVLAGHERVAGELARGRTAGCRVFVVDAVTTDDVDQVARAVVSLGWRTVCVDPGPFTVRLAVRSGLITPTAVADRGLRSRSLPDDAGTVMVVAGSATTVTHDQVRALRGVEGTCAVGARVLDLLGPREVFDAECSRVAFQVNEILGRGRPRVLVLALETVLTGVRASIEDMERASGQSGQQASTLLTIRFGILARLVADMIGPEACAGLYLTGGDVMINSCLTLGAKGITLVDYVIPQIDQGRISGGPYDGVPIVCKGGLTGSTDTAILSVNRLFDERKITQ</sequence>
<evidence type="ECO:0000256" key="6">
    <source>
        <dbReference type="ARBA" id="ARBA00023277"/>
    </source>
</evidence>
<keyword evidence="6" id="KW-0119">Carbohydrate metabolism</keyword>
<keyword evidence="3" id="KW-0547">Nucleotide-binding</keyword>
<evidence type="ECO:0000313" key="9">
    <source>
        <dbReference type="EMBL" id="MCZ0859321.1"/>
    </source>
</evidence>
<dbReference type="Pfam" id="PF07005">
    <property type="entry name" value="SBD_N"/>
    <property type="match status" value="1"/>
</dbReference>
<accession>A0ABT4ICP4</accession>
<dbReference type="Gene3D" id="3.40.980.20">
    <property type="entry name" value="Four-carbon acid sugar kinase, nucleotide binding domain"/>
    <property type="match status" value="1"/>
</dbReference>
<gene>
    <name evidence="9" type="ORF">OHJ16_14880</name>
</gene>
<dbReference type="InterPro" id="IPR031475">
    <property type="entry name" value="NBD_C"/>
</dbReference>
<evidence type="ECO:0000256" key="1">
    <source>
        <dbReference type="ARBA" id="ARBA00005715"/>
    </source>
</evidence>
<name>A0ABT4ICP4_9ACTO</name>
<reference evidence="9" key="1">
    <citation type="submission" date="2022-10" db="EMBL/GenBank/DDBJ databases">
        <title>Genome sequence of Actinomyces israelii ATCC 10048.</title>
        <authorList>
            <person name="Watt R.M."/>
            <person name="Tong W.M."/>
        </authorList>
    </citation>
    <scope>NUCLEOTIDE SEQUENCE</scope>
    <source>
        <strain evidence="9">ATCC 10048</strain>
    </source>
</reference>
<dbReference type="Pfam" id="PF17042">
    <property type="entry name" value="NBD_C"/>
    <property type="match status" value="1"/>
</dbReference>